<dbReference type="Gene3D" id="1.10.260.40">
    <property type="entry name" value="lambda repressor-like DNA-binding domains"/>
    <property type="match status" value="1"/>
</dbReference>
<reference evidence="3" key="1">
    <citation type="submission" date="2016-10" db="EMBL/GenBank/DDBJ databases">
        <authorList>
            <person name="Varghese N."/>
            <person name="Submissions S."/>
        </authorList>
    </citation>
    <scope>NUCLEOTIDE SEQUENCE [LARGE SCALE GENOMIC DNA]</scope>
    <source>
        <strain evidence="3">BL36</strain>
    </source>
</reference>
<dbReference type="Proteomes" id="UP000199048">
    <property type="component" value="Unassembled WGS sequence"/>
</dbReference>
<dbReference type="PROSITE" id="PS50943">
    <property type="entry name" value="HTH_CROC1"/>
    <property type="match status" value="1"/>
</dbReference>
<dbReference type="AlphaFoldDB" id="A0A1I4MNL6"/>
<dbReference type="CDD" id="cd00093">
    <property type="entry name" value="HTH_XRE"/>
    <property type="match status" value="1"/>
</dbReference>
<dbReference type="RefSeq" id="WP_092042622.1">
    <property type="nucleotide sequence ID" value="NZ_FOTK01000017.1"/>
</dbReference>
<name>A0A1I4MNL6_9HYPH</name>
<dbReference type="GO" id="GO:0003677">
    <property type="term" value="F:DNA binding"/>
    <property type="evidence" value="ECO:0007669"/>
    <property type="project" value="InterPro"/>
</dbReference>
<dbReference type="EMBL" id="FOTK01000017">
    <property type="protein sequence ID" value="SFM04962.1"/>
    <property type="molecule type" value="Genomic_DNA"/>
</dbReference>
<dbReference type="SMART" id="SM00530">
    <property type="entry name" value="HTH_XRE"/>
    <property type="match status" value="1"/>
</dbReference>
<dbReference type="SUPFAM" id="SSF47413">
    <property type="entry name" value="lambda repressor-like DNA-binding domains"/>
    <property type="match status" value="1"/>
</dbReference>
<proteinExistence type="predicted"/>
<evidence type="ECO:0000313" key="3">
    <source>
        <dbReference type="Proteomes" id="UP000199048"/>
    </source>
</evidence>
<sequence length="137" mass="15387">MPRRAKNHIPNPIDRHIGKRMRLQRMIRGHTTYSLAEVLGLNERTYRDYETGALRLSPYRLVQIARALCVEPGFWFVGAPSGVFEPSPPIDTGGMGDGDTRRLLRAWDAITGKPRKHLLGIAMAMVKADSGPRKPLE</sequence>
<feature type="domain" description="HTH cro/C1-type" evidence="1">
    <location>
        <begin position="21"/>
        <end position="75"/>
    </location>
</feature>
<dbReference type="InterPro" id="IPR001387">
    <property type="entry name" value="Cro/C1-type_HTH"/>
</dbReference>
<dbReference type="OrthoDB" id="9797172at2"/>
<evidence type="ECO:0000313" key="2">
    <source>
        <dbReference type="EMBL" id="SFM04962.1"/>
    </source>
</evidence>
<dbReference type="InterPro" id="IPR010982">
    <property type="entry name" value="Lambda_DNA-bd_dom_sf"/>
</dbReference>
<evidence type="ECO:0000259" key="1">
    <source>
        <dbReference type="PROSITE" id="PS50943"/>
    </source>
</evidence>
<accession>A0A1I4MNL6</accession>
<keyword evidence="3" id="KW-1185">Reference proteome</keyword>
<dbReference type="STRING" id="582667.SAMN05192568_1017107"/>
<gene>
    <name evidence="2" type="ORF">SAMN05192568_1017107</name>
</gene>
<organism evidence="2 3">
    <name type="scientific">Methylobacterium pseudosasicola</name>
    <dbReference type="NCBI Taxonomy" id="582667"/>
    <lineage>
        <taxon>Bacteria</taxon>
        <taxon>Pseudomonadati</taxon>
        <taxon>Pseudomonadota</taxon>
        <taxon>Alphaproteobacteria</taxon>
        <taxon>Hyphomicrobiales</taxon>
        <taxon>Methylobacteriaceae</taxon>
        <taxon>Methylobacterium</taxon>
    </lineage>
</organism>
<protein>
    <recommendedName>
        <fullName evidence="1">HTH cro/C1-type domain-containing protein</fullName>
    </recommendedName>
</protein>